<dbReference type="PANTHER" id="PTHR19288:SF46">
    <property type="entry name" value="HALOACID DEHALOGENASE-LIKE HYDROLASE DOMAIN-CONTAINING PROTEIN 2"/>
    <property type="match status" value="1"/>
</dbReference>
<evidence type="ECO:0000313" key="1">
    <source>
        <dbReference type="EMBL" id="QUR68530.1"/>
    </source>
</evidence>
<name>A0A975PXT7_9MYCO</name>
<gene>
    <name evidence="1" type="ORF">F6B93_16860</name>
</gene>
<keyword evidence="1" id="KW-0378">Hydrolase</keyword>
<reference evidence="1" key="1">
    <citation type="submission" date="2019-12" db="EMBL/GenBank/DDBJ databases">
        <title>Mycobacterium spongiae sp. nov.</title>
        <authorList>
            <person name="Stinear T."/>
        </authorList>
    </citation>
    <scope>NUCLEOTIDE SEQUENCE</scope>
    <source>
        <strain evidence="1">FSD4b-SM</strain>
    </source>
</reference>
<dbReference type="SUPFAM" id="SSF56784">
    <property type="entry name" value="HAD-like"/>
    <property type="match status" value="1"/>
</dbReference>
<protein>
    <submittedName>
        <fullName evidence="1">HAD-IIA family hydrolase</fullName>
    </submittedName>
</protein>
<dbReference type="Pfam" id="PF13344">
    <property type="entry name" value="Hydrolase_6"/>
    <property type="match status" value="1"/>
</dbReference>
<dbReference type="EMBL" id="CP046600">
    <property type="protein sequence ID" value="QUR68530.1"/>
    <property type="molecule type" value="Genomic_DNA"/>
</dbReference>
<dbReference type="InterPro" id="IPR036412">
    <property type="entry name" value="HAD-like_sf"/>
</dbReference>
<dbReference type="GO" id="GO:0016791">
    <property type="term" value="F:phosphatase activity"/>
    <property type="evidence" value="ECO:0007669"/>
    <property type="project" value="TreeGrafter"/>
</dbReference>
<dbReference type="InterPro" id="IPR023214">
    <property type="entry name" value="HAD_sf"/>
</dbReference>
<dbReference type="Proteomes" id="UP000682202">
    <property type="component" value="Chromosome"/>
</dbReference>
<evidence type="ECO:0000313" key="2">
    <source>
        <dbReference type="Proteomes" id="UP000682202"/>
    </source>
</evidence>
<accession>A0A975PXT7</accession>
<dbReference type="Pfam" id="PF13242">
    <property type="entry name" value="Hydrolase_like"/>
    <property type="match status" value="1"/>
</dbReference>
<dbReference type="NCBIfam" id="TIGR01460">
    <property type="entry name" value="HAD-SF-IIA"/>
    <property type="match status" value="1"/>
</dbReference>
<proteinExistence type="predicted"/>
<dbReference type="GO" id="GO:0005737">
    <property type="term" value="C:cytoplasm"/>
    <property type="evidence" value="ECO:0007669"/>
    <property type="project" value="TreeGrafter"/>
</dbReference>
<dbReference type="KEGG" id="mspg:F6B93_16860"/>
<organism evidence="1 2">
    <name type="scientific">Mycobacterium spongiae</name>
    <dbReference type="NCBI Taxonomy" id="886343"/>
    <lineage>
        <taxon>Bacteria</taxon>
        <taxon>Bacillati</taxon>
        <taxon>Actinomycetota</taxon>
        <taxon>Actinomycetes</taxon>
        <taxon>Mycobacteriales</taxon>
        <taxon>Mycobacteriaceae</taxon>
        <taxon>Mycobacterium</taxon>
    </lineage>
</organism>
<dbReference type="InterPro" id="IPR006357">
    <property type="entry name" value="HAD-SF_hydro_IIA"/>
</dbReference>
<dbReference type="PANTHER" id="PTHR19288">
    <property type="entry name" value="4-NITROPHENYLPHOSPHATASE-RELATED"/>
    <property type="match status" value="1"/>
</dbReference>
<dbReference type="AlphaFoldDB" id="A0A975PXT7"/>
<dbReference type="Gene3D" id="3.40.50.1000">
    <property type="entry name" value="HAD superfamily/HAD-like"/>
    <property type="match status" value="2"/>
</dbReference>
<sequence>MKLGAGATTPSGVLFDIDGVLVLSWRPIPGAAETVQQLASHHIACSYLTNTTTRTRRQIAQALGEAGIAVAADEVITAGALTAEYLRAKYPGRRCFLVNSGDISEDMSGINLVSSTEFGPADRPDTPDVVVLGGAGPEFDHLTLSRVYEWMVDGVPVVAMHRSRMWTTDRGTRIDTGTYLTGLEEASGRMATAVGKPAAEGFLTAASRIGVDAERVVMIGDDLRNDVVAAQAVGMTGVLVRTGKFRQDALDRWVADDAATPPDNIIDSVADLPELLGL</sequence>
<dbReference type="RefSeq" id="WP_211696102.1">
    <property type="nucleotide sequence ID" value="NZ_CP046600.1"/>
</dbReference>
<keyword evidence="2" id="KW-1185">Reference proteome</keyword>